<dbReference type="Gramene" id="mRNA:HanXRQr2_Chr03g0133411">
    <property type="protein sequence ID" value="mRNA:HanXRQr2_Chr03g0133411"/>
    <property type="gene ID" value="HanXRQr2_Chr03g0133411"/>
</dbReference>
<evidence type="ECO:0000313" key="3">
    <source>
        <dbReference type="Proteomes" id="UP000215914"/>
    </source>
</evidence>
<evidence type="ECO:0000313" key="2">
    <source>
        <dbReference type="EMBL" id="KAF5816351.1"/>
    </source>
</evidence>
<dbReference type="Pfam" id="PF05623">
    <property type="entry name" value="DUF789"/>
    <property type="match status" value="1"/>
</dbReference>
<dbReference type="Proteomes" id="UP000215914">
    <property type="component" value="Unassembled WGS sequence"/>
</dbReference>
<reference evidence="2" key="1">
    <citation type="journal article" date="2017" name="Nature">
        <title>The sunflower genome provides insights into oil metabolism, flowering and Asterid evolution.</title>
        <authorList>
            <person name="Badouin H."/>
            <person name="Gouzy J."/>
            <person name="Grassa C.J."/>
            <person name="Murat F."/>
            <person name="Staton S.E."/>
            <person name="Cottret L."/>
            <person name="Lelandais-Briere C."/>
            <person name="Owens G.L."/>
            <person name="Carrere S."/>
            <person name="Mayjonade B."/>
            <person name="Legrand L."/>
            <person name="Gill N."/>
            <person name="Kane N.C."/>
            <person name="Bowers J.E."/>
            <person name="Hubner S."/>
            <person name="Bellec A."/>
            <person name="Berard A."/>
            <person name="Berges H."/>
            <person name="Blanchet N."/>
            <person name="Boniface M.C."/>
            <person name="Brunel D."/>
            <person name="Catrice O."/>
            <person name="Chaidir N."/>
            <person name="Claudel C."/>
            <person name="Donnadieu C."/>
            <person name="Faraut T."/>
            <person name="Fievet G."/>
            <person name="Helmstetter N."/>
            <person name="King M."/>
            <person name="Knapp S.J."/>
            <person name="Lai Z."/>
            <person name="Le Paslier M.C."/>
            <person name="Lippi Y."/>
            <person name="Lorenzon L."/>
            <person name="Mandel J.R."/>
            <person name="Marage G."/>
            <person name="Marchand G."/>
            <person name="Marquand E."/>
            <person name="Bret-Mestries E."/>
            <person name="Morien E."/>
            <person name="Nambeesan S."/>
            <person name="Nguyen T."/>
            <person name="Pegot-Espagnet P."/>
            <person name="Pouilly N."/>
            <person name="Raftis F."/>
            <person name="Sallet E."/>
            <person name="Schiex T."/>
            <person name="Thomas J."/>
            <person name="Vandecasteele C."/>
            <person name="Vares D."/>
            <person name="Vear F."/>
            <person name="Vautrin S."/>
            <person name="Crespi M."/>
            <person name="Mangin B."/>
            <person name="Burke J.M."/>
            <person name="Salse J."/>
            <person name="Munos S."/>
            <person name="Vincourt P."/>
            <person name="Rieseberg L.H."/>
            <person name="Langlade N.B."/>
        </authorList>
    </citation>
    <scope>NUCLEOTIDE SEQUENCE</scope>
    <source>
        <tissue evidence="2">Leaves</tissue>
    </source>
</reference>
<proteinExistence type="predicted"/>
<gene>
    <name evidence="2" type="ORF">HanXRQr2_Chr03g0133411</name>
</gene>
<protein>
    <submittedName>
        <fullName evidence="2">Uncharacterized protein</fullName>
    </submittedName>
</protein>
<evidence type="ECO:0000256" key="1">
    <source>
        <dbReference type="SAM" id="MobiDB-lite"/>
    </source>
</evidence>
<feature type="region of interest" description="Disordered" evidence="1">
    <location>
        <begin position="102"/>
        <end position="124"/>
    </location>
</feature>
<feature type="compositionally biased region" description="Basic and acidic residues" evidence="1">
    <location>
        <begin position="106"/>
        <end position="123"/>
    </location>
</feature>
<dbReference type="EMBL" id="MNCJ02000318">
    <property type="protein sequence ID" value="KAF5816351.1"/>
    <property type="molecule type" value="Genomic_DNA"/>
</dbReference>
<accession>A0A9K3NXL9</accession>
<comment type="caution">
    <text evidence="2">The sequence shown here is derived from an EMBL/GenBank/DDBJ whole genome shotgun (WGS) entry which is preliminary data.</text>
</comment>
<dbReference type="InterPro" id="IPR008507">
    <property type="entry name" value="DUF789"/>
</dbReference>
<organism evidence="2 3">
    <name type="scientific">Helianthus annuus</name>
    <name type="common">Common sunflower</name>
    <dbReference type="NCBI Taxonomy" id="4232"/>
    <lineage>
        <taxon>Eukaryota</taxon>
        <taxon>Viridiplantae</taxon>
        <taxon>Streptophyta</taxon>
        <taxon>Embryophyta</taxon>
        <taxon>Tracheophyta</taxon>
        <taxon>Spermatophyta</taxon>
        <taxon>Magnoliopsida</taxon>
        <taxon>eudicotyledons</taxon>
        <taxon>Gunneridae</taxon>
        <taxon>Pentapetalae</taxon>
        <taxon>asterids</taxon>
        <taxon>campanulids</taxon>
        <taxon>Asterales</taxon>
        <taxon>Asteraceae</taxon>
        <taxon>Asteroideae</taxon>
        <taxon>Heliantheae alliance</taxon>
        <taxon>Heliantheae</taxon>
        <taxon>Helianthus</taxon>
    </lineage>
</organism>
<reference evidence="2" key="2">
    <citation type="submission" date="2020-06" db="EMBL/GenBank/DDBJ databases">
        <title>Helianthus annuus Genome sequencing and assembly Release 2.</title>
        <authorList>
            <person name="Gouzy J."/>
            <person name="Langlade N."/>
            <person name="Munos S."/>
        </authorList>
    </citation>
    <scope>NUCLEOTIDE SEQUENCE</scope>
    <source>
        <tissue evidence="2">Leaves</tissue>
    </source>
</reference>
<sequence length="157" mass="17591">MSPITSSCSSIEHCSNLENFLHSVTPIIKHDFVPVNDSKEVEAKSGLKNKEDIKLQDIWEVYDEWSSCGVGISVILESGESIVQYYVPYLSAIQIFIKKSTSSTSSHHDDDDASTKSNDKNLKSDNSCCSGDHDHLYVQFYESCSPYLRVPFLDKVS</sequence>
<name>A0A9K3NXL9_HELAN</name>
<dbReference type="PANTHER" id="PTHR31343">
    <property type="entry name" value="T15D22.8"/>
    <property type="match status" value="1"/>
</dbReference>
<dbReference type="PANTHER" id="PTHR31343:SF29">
    <property type="entry name" value="DUF789 DOMAIN-CONTAINING PROTEIN"/>
    <property type="match status" value="1"/>
</dbReference>
<keyword evidence="3" id="KW-1185">Reference proteome</keyword>
<dbReference type="AlphaFoldDB" id="A0A9K3NXL9"/>